<dbReference type="GO" id="GO:0006313">
    <property type="term" value="P:DNA transposition"/>
    <property type="evidence" value="ECO:0007669"/>
    <property type="project" value="InterPro"/>
</dbReference>
<proteinExistence type="predicted"/>
<reference evidence="3" key="1">
    <citation type="submission" date="2021-02" db="EMBL/GenBank/DDBJ databases">
        <authorList>
            <person name="Nowell W R."/>
        </authorList>
    </citation>
    <scope>NUCLEOTIDE SEQUENCE</scope>
</reference>
<dbReference type="InterPro" id="IPR002492">
    <property type="entry name" value="Transposase_Tc1-like"/>
</dbReference>
<dbReference type="EMBL" id="CAJNOO010006897">
    <property type="protein sequence ID" value="CAF1457733.1"/>
    <property type="molecule type" value="Genomic_DNA"/>
</dbReference>
<feature type="domain" description="Tc1-like transposase DDE" evidence="2">
    <location>
        <begin position="135"/>
        <end position="247"/>
    </location>
</feature>
<gene>
    <name evidence="4" type="ORF">OTI717_LOCUS22983</name>
    <name evidence="3" type="ORF">RFH988_LOCUS37029</name>
</gene>
<dbReference type="InterPro" id="IPR009057">
    <property type="entry name" value="Homeodomain-like_sf"/>
</dbReference>
<evidence type="ECO:0000313" key="4">
    <source>
        <dbReference type="EMBL" id="CAF3885419.1"/>
    </source>
</evidence>
<dbReference type="GO" id="GO:0003677">
    <property type="term" value="F:DNA binding"/>
    <property type="evidence" value="ECO:0007669"/>
    <property type="project" value="InterPro"/>
</dbReference>
<dbReference type="Proteomes" id="UP000663823">
    <property type="component" value="Unassembled WGS sequence"/>
</dbReference>
<protein>
    <recommendedName>
        <fullName evidence="6">Transposase</fullName>
    </recommendedName>
</protein>
<evidence type="ECO:0000259" key="2">
    <source>
        <dbReference type="Pfam" id="PF13358"/>
    </source>
</evidence>
<dbReference type="SUPFAM" id="SSF46689">
    <property type="entry name" value="Homeodomain-like"/>
    <property type="match status" value="1"/>
</dbReference>
<dbReference type="InterPro" id="IPR036397">
    <property type="entry name" value="RNaseH_sf"/>
</dbReference>
<dbReference type="Gene3D" id="1.10.10.10">
    <property type="entry name" value="Winged helix-like DNA-binding domain superfamily/Winged helix DNA-binding domain"/>
    <property type="match status" value="1"/>
</dbReference>
<evidence type="ECO:0008006" key="6">
    <source>
        <dbReference type="Google" id="ProtNLM"/>
    </source>
</evidence>
<dbReference type="EMBL" id="CAJOAX010004017">
    <property type="protein sequence ID" value="CAF3885419.1"/>
    <property type="molecule type" value="Genomic_DNA"/>
</dbReference>
<dbReference type="InterPro" id="IPR038717">
    <property type="entry name" value="Tc1-like_DDE_dom"/>
</dbReference>
<dbReference type="AlphaFoldDB" id="A0A815Q5A9"/>
<accession>A0A815Q5A9</accession>
<evidence type="ECO:0000259" key="1">
    <source>
        <dbReference type="Pfam" id="PF01498"/>
    </source>
</evidence>
<comment type="caution">
    <text evidence="3">The sequence shown here is derived from an EMBL/GenBank/DDBJ whole genome shotgun (WGS) entry which is preliminary data.</text>
</comment>
<dbReference type="InterPro" id="IPR052338">
    <property type="entry name" value="Transposase_5"/>
</dbReference>
<dbReference type="Gene3D" id="3.30.420.10">
    <property type="entry name" value="Ribonuclease H-like superfamily/Ribonuclease H"/>
    <property type="match status" value="1"/>
</dbReference>
<organism evidence="3 5">
    <name type="scientific">Rotaria sordida</name>
    <dbReference type="NCBI Taxonomy" id="392033"/>
    <lineage>
        <taxon>Eukaryota</taxon>
        <taxon>Metazoa</taxon>
        <taxon>Spiralia</taxon>
        <taxon>Gnathifera</taxon>
        <taxon>Rotifera</taxon>
        <taxon>Eurotatoria</taxon>
        <taxon>Bdelloidea</taxon>
        <taxon>Philodinida</taxon>
        <taxon>Philodinidae</taxon>
        <taxon>Rotaria</taxon>
    </lineage>
</organism>
<dbReference type="PANTHER" id="PTHR23022">
    <property type="entry name" value="TRANSPOSABLE ELEMENT-RELATED"/>
    <property type="match status" value="1"/>
</dbReference>
<dbReference type="GO" id="GO:0015074">
    <property type="term" value="P:DNA integration"/>
    <property type="evidence" value="ECO:0007669"/>
    <property type="project" value="InterPro"/>
</dbReference>
<dbReference type="Pfam" id="PF13358">
    <property type="entry name" value="DDE_3"/>
    <property type="match status" value="1"/>
</dbReference>
<evidence type="ECO:0000313" key="5">
    <source>
        <dbReference type="Proteomes" id="UP000663882"/>
    </source>
</evidence>
<dbReference type="PANTHER" id="PTHR23022:SF134">
    <property type="entry name" value="TRANSPOSABLE ELEMENT TC1 TRANSPOSASE"/>
    <property type="match status" value="1"/>
</dbReference>
<sequence>MAPKTKEHSLEFRELVIKRFQNGDSEYDIAKDLICSRNTIHSIIAKYKKTKCIGNIFGRGRKRKTTSRVDQSIQRKIKQDRRKSASSVRLEIEKELGVIISSQTVRRRLHEVGLYGRTAQEYDPVCTVPTVKHGGGNVKVWGCFAWNGVGNLVFINGNMTGEMYKDILKDNLIQSATKLNLGNEMLFQHDNDPKHTARIVKNWLDNQGIKRLIWSPFSPDMNPIEHLWDELERRMKKHQLKNENELRDILQAEWEGIGQNITNKLVESVPSRLYECLRMKGHPTRY</sequence>
<dbReference type="Proteomes" id="UP000663882">
    <property type="component" value="Unassembled WGS sequence"/>
</dbReference>
<evidence type="ECO:0000313" key="3">
    <source>
        <dbReference type="EMBL" id="CAF1457733.1"/>
    </source>
</evidence>
<dbReference type="InterPro" id="IPR036388">
    <property type="entry name" value="WH-like_DNA-bd_sf"/>
</dbReference>
<dbReference type="Pfam" id="PF01498">
    <property type="entry name" value="HTH_Tnp_Tc3_2"/>
    <property type="match status" value="1"/>
</dbReference>
<dbReference type="OrthoDB" id="25402at2759"/>
<name>A0A815Q5A9_9BILA</name>
<feature type="domain" description="Transposase Tc1-like" evidence="1">
    <location>
        <begin position="71"/>
        <end position="120"/>
    </location>
</feature>